<protein>
    <recommendedName>
        <fullName evidence="1">PPM-type phosphatase domain-containing protein</fullName>
    </recommendedName>
</protein>
<evidence type="ECO:0000313" key="3">
    <source>
        <dbReference type="Proteomes" id="UP000245657"/>
    </source>
</evidence>
<evidence type="ECO:0000259" key="1">
    <source>
        <dbReference type="Pfam" id="PF13672"/>
    </source>
</evidence>
<name>A0A2V2NBY1_9EURY</name>
<dbReference type="Pfam" id="PF13672">
    <property type="entry name" value="PP2C_2"/>
    <property type="match status" value="1"/>
</dbReference>
<dbReference type="InterPro" id="IPR036457">
    <property type="entry name" value="PPM-type-like_dom_sf"/>
</dbReference>
<reference evidence="2 3" key="1">
    <citation type="submission" date="2018-05" db="EMBL/GenBank/DDBJ databases">
        <title>Draft genome of Methanospirillum lacunae Ki8-1.</title>
        <authorList>
            <person name="Dueholm M.S."/>
            <person name="Nielsen P.H."/>
            <person name="Bakmann L.F."/>
            <person name="Otzen D.E."/>
        </authorList>
    </citation>
    <scope>NUCLEOTIDE SEQUENCE [LARGE SCALE GENOMIC DNA]</scope>
    <source>
        <strain evidence="2 3">Ki8-1</strain>
    </source>
</reference>
<sequence>MDFKKVSFFKVFAPNCPTIETSDLNQNNLQTSDLEENINLKIFGLSIRGPSHITSDIPCQDACNYKILDKNKGIIAIADGLGSAPFSDIGAKFCVKSAIDLIQKMYVESYLDDINIEEIVFQVIEETRTNLVDYSLINKYNLQDLACTLIIVLIDGNNCAVSQIGDGAVVSSYGDDIFLISEPNNLEYRNEVIPITSDQWKEFVIVRKTSNFNNIAVFTDGVQDALMQKIDGKWVVNSNGFKYLFSWAKSQTNEEESIAEMERVLNNKFALVSSDDKTLVILVKE</sequence>
<comment type="caution">
    <text evidence="2">The sequence shown here is derived from an EMBL/GenBank/DDBJ whole genome shotgun (WGS) entry which is preliminary data.</text>
</comment>
<dbReference type="Gene3D" id="3.60.40.10">
    <property type="entry name" value="PPM-type phosphatase domain"/>
    <property type="match status" value="1"/>
</dbReference>
<organism evidence="2 3">
    <name type="scientific">Methanospirillum lacunae</name>
    <dbReference type="NCBI Taxonomy" id="668570"/>
    <lineage>
        <taxon>Archaea</taxon>
        <taxon>Methanobacteriati</taxon>
        <taxon>Methanobacteriota</taxon>
        <taxon>Stenosarchaea group</taxon>
        <taxon>Methanomicrobia</taxon>
        <taxon>Methanomicrobiales</taxon>
        <taxon>Methanospirillaceae</taxon>
        <taxon>Methanospirillum</taxon>
    </lineage>
</organism>
<proteinExistence type="predicted"/>
<dbReference type="SUPFAM" id="SSF81606">
    <property type="entry name" value="PP2C-like"/>
    <property type="match status" value="1"/>
</dbReference>
<feature type="domain" description="PPM-type phosphatase" evidence="1">
    <location>
        <begin position="48"/>
        <end position="229"/>
    </location>
</feature>
<gene>
    <name evidence="2" type="ORF">DK846_01425</name>
</gene>
<dbReference type="GeneID" id="97549189"/>
<dbReference type="AlphaFoldDB" id="A0A2V2NBY1"/>
<accession>A0A2V2NBY1</accession>
<dbReference type="RefSeq" id="WP_109967137.1">
    <property type="nucleotide sequence ID" value="NZ_CP176093.1"/>
</dbReference>
<keyword evidence="3" id="KW-1185">Reference proteome</keyword>
<evidence type="ECO:0000313" key="2">
    <source>
        <dbReference type="EMBL" id="PWR73857.1"/>
    </source>
</evidence>
<dbReference type="EMBL" id="QGMY01000002">
    <property type="protein sequence ID" value="PWR73857.1"/>
    <property type="molecule type" value="Genomic_DNA"/>
</dbReference>
<dbReference type="InterPro" id="IPR001932">
    <property type="entry name" value="PPM-type_phosphatase-like_dom"/>
</dbReference>
<dbReference type="Proteomes" id="UP000245657">
    <property type="component" value="Unassembled WGS sequence"/>
</dbReference>